<proteinExistence type="predicted"/>
<name>A0A0M3IMR1_ASCLU</name>
<evidence type="ECO:0000313" key="1">
    <source>
        <dbReference type="Proteomes" id="UP000036681"/>
    </source>
</evidence>
<organism evidence="1 2">
    <name type="scientific">Ascaris lumbricoides</name>
    <name type="common">Giant roundworm</name>
    <dbReference type="NCBI Taxonomy" id="6252"/>
    <lineage>
        <taxon>Eukaryota</taxon>
        <taxon>Metazoa</taxon>
        <taxon>Ecdysozoa</taxon>
        <taxon>Nematoda</taxon>
        <taxon>Chromadorea</taxon>
        <taxon>Rhabditida</taxon>
        <taxon>Spirurina</taxon>
        <taxon>Ascaridomorpha</taxon>
        <taxon>Ascaridoidea</taxon>
        <taxon>Ascarididae</taxon>
        <taxon>Ascaris</taxon>
    </lineage>
</organism>
<protein>
    <submittedName>
        <fullName evidence="2">Uncharacterized protein</fullName>
    </submittedName>
</protein>
<dbReference type="AlphaFoldDB" id="A0A0M3IMR1"/>
<reference evidence="2" key="1">
    <citation type="submission" date="2017-02" db="UniProtKB">
        <authorList>
            <consortium name="WormBaseParasite"/>
        </authorList>
    </citation>
    <scope>IDENTIFICATION</scope>
</reference>
<dbReference type="WBParaSite" id="ALUE_0002003901-mRNA-1">
    <property type="protein sequence ID" value="ALUE_0002003901-mRNA-1"/>
    <property type="gene ID" value="ALUE_0002003901"/>
</dbReference>
<evidence type="ECO:0000313" key="2">
    <source>
        <dbReference type="WBParaSite" id="ALUE_0002003901-mRNA-1"/>
    </source>
</evidence>
<sequence length="147" mass="16779">MAATLRSSYAVGKGNLLETSFRDGQRHLPTIVDLLVNESIRFALSINVVLHVLLHVLFKALHRKLFVIEEDFHSTCRSGYVKRPSAHQRHNIIIKFCHPELGQVRSERHLCKIFTLTLSYFRLTLLGHVVDPGLRTLSKIAGYILTH</sequence>
<dbReference type="Proteomes" id="UP000036681">
    <property type="component" value="Unplaced"/>
</dbReference>
<keyword evidence="1" id="KW-1185">Reference proteome</keyword>
<accession>A0A0M3IMR1</accession>